<dbReference type="Pfam" id="PF00595">
    <property type="entry name" value="PDZ"/>
    <property type="match status" value="1"/>
</dbReference>
<dbReference type="KEGG" id="tpal:117653809"/>
<evidence type="ECO:0000313" key="11">
    <source>
        <dbReference type="RefSeq" id="XP_034255620.1"/>
    </source>
</evidence>
<dbReference type="SMART" id="SM00228">
    <property type="entry name" value="PDZ"/>
    <property type="match status" value="1"/>
</dbReference>
<dbReference type="SMART" id="SM00072">
    <property type="entry name" value="GuKc"/>
    <property type="match status" value="1"/>
</dbReference>
<dbReference type="PROSITE" id="PS50052">
    <property type="entry name" value="GUANYLATE_KINASE_2"/>
    <property type="match status" value="1"/>
</dbReference>
<dbReference type="RefSeq" id="XP_034255621.1">
    <property type="nucleotide sequence ID" value="XM_034399730.1"/>
</dbReference>
<gene>
    <name evidence="9 10 11 12 13" type="primary">LOC117653809</name>
</gene>
<keyword evidence="8" id="KW-1185">Reference proteome</keyword>
<accession>A0A6P9ABW5</accession>
<dbReference type="RefSeq" id="XP_034255618.1">
    <property type="nucleotide sequence ID" value="XM_034399727.1"/>
</dbReference>
<dbReference type="SMART" id="SM00326">
    <property type="entry name" value="SH3"/>
    <property type="match status" value="1"/>
</dbReference>
<dbReference type="PROSITE" id="PS50002">
    <property type="entry name" value="SH3"/>
    <property type="match status" value="1"/>
</dbReference>
<dbReference type="InterPro" id="IPR020590">
    <property type="entry name" value="Guanylate_kinase_CS"/>
</dbReference>
<sequence length="600" mass="67257">MSEDQNSSDSALPSLLQALNQCRTSVPATDEALNFLTGVLKSRELNALVNVHGQISNRVKDECFHPILSNGLQIAVEVLDLLTTRKNLSPDFEEICSLLKNPHLQRLLDVHDAVAQKDYNPRLSELPQDVDKDEETIKIAQLVKSDEPLGSAQSAEPIVGATIATDEQTGKYVVARVFHGGAAYRSGLIHVGDEVWEVNGINVEWKPPSDVLKILQNSEGTIKFKLIPADGKHAVCESKVRVRAHFDYVASLDPFIPCREAGLDFVKGDILHIVNQDDGEWWQARRDGDRTTRAGLIPSRAHQERMILRERSQIGKRTDQGPESPTGLCLVSAFSPSLASLTGCKSSLQASPNCASRTKTKKIMYDSTENDDFDREEIPTYEEVAKLFPRPGVYRPIILIGPPGVGRNELRRRLIATDPEKFRTPTPFTSRPIRPGEVNGKEYFFVTREKMEEEHEAGNFIEFGEYKGNLYGTSVESVKMLVDAGHVCVMNPHYQALKMLRSPQLKPFIIYIKPPAFDVIKETRAVAYARSTFDENNSRGFTDDEFKEILRSAERVEFLYGHLFDEVIVNADLSAAFEQLVRSVSRVENEPLWVPASWVQ</sequence>
<dbReference type="SUPFAM" id="SSF50044">
    <property type="entry name" value="SH3-domain"/>
    <property type="match status" value="1"/>
</dbReference>
<dbReference type="PROSITE" id="PS51022">
    <property type="entry name" value="L27"/>
    <property type="match status" value="2"/>
</dbReference>
<dbReference type="CDD" id="cd11862">
    <property type="entry name" value="SH3_MPP"/>
    <property type="match status" value="1"/>
</dbReference>
<dbReference type="RefSeq" id="XP_034255619.1">
    <property type="nucleotide sequence ID" value="XM_034399728.1"/>
</dbReference>
<dbReference type="AlphaFoldDB" id="A0A6P9ABW5"/>
<dbReference type="Gene3D" id="1.10.287.650">
    <property type="entry name" value="L27 domain"/>
    <property type="match status" value="1"/>
</dbReference>
<dbReference type="InterPro" id="IPR027417">
    <property type="entry name" value="P-loop_NTPase"/>
</dbReference>
<feature type="domain" description="SH3" evidence="4">
    <location>
        <begin position="237"/>
        <end position="307"/>
    </location>
</feature>
<keyword evidence="2 3" id="KW-0728">SH3 domain</keyword>
<feature type="domain" description="Guanylate kinase-like" evidence="5">
    <location>
        <begin position="394"/>
        <end position="585"/>
    </location>
</feature>
<evidence type="ECO:0000313" key="8">
    <source>
        <dbReference type="Proteomes" id="UP000515158"/>
    </source>
</evidence>
<dbReference type="OrthoDB" id="439127at2759"/>
<evidence type="ECO:0000256" key="2">
    <source>
        <dbReference type="ARBA" id="ARBA00022443"/>
    </source>
</evidence>
<dbReference type="InterPro" id="IPR001452">
    <property type="entry name" value="SH3_domain"/>
</dbReference>
<reference evidence="9 10" key="1">
    <citation type="submission" date="2025-04" db="UniProtKB">
        <authorList>
            <consortium name="RefSeq"/>
        </authorList>
    </citation>
    <scope>IDENTIFICATION</scope>
    <source>
        <tissue evidence="9 10">Total insect</tissue>
    </source>
</reference>
<dbReference type="RefSeq" id="XP_034255622.1">
    <property type="nucleotide sequence ID" value="XM_034399731.1"/>
</dbReference>
<dbReference type="Gene3D" id="2.30.30.40">
    <property type="entry name" value="SH3 Domains"/>
    <property type="match status" value="1"/>
</dbReference>
<dbReference type="InterPro" id="IPR036892">
    <property type="entry name" value="L27_dom_sf"/>
</dbReference>
<protein>
    <submittedName>
        <fullName evidence="9 10">MAGUK p55 subfamily member 7 isoform X1</fullName>
    </submittedName>
</protein>
<evidence type="ECO:0000259" key="7">
    <source>
        <dbReference type="PROSITE" id="PS51022"/>
    </source>
</evidence>
<dbReference type="PANTHER" id="PTHR23122">
    <property type="entry name" value="MEMBRANE-ASSOCIATED GUANYLATE KINASE MAGUK"/>
    <property type="match status" value="1"/>
</dbReference>
<dbReference type="CDD" id="cd06799">
    <property type="entry name" value="PDZ_MPP3-MPP4-MPP7-like"/>
    <property type="match status" value="1"/>
</dbReference>
<dbReference type="SUPFAM" id="SSF52540">
    <property type="entry name" value="P-loop containing nucleoside triphosphate hydrolases"/>
    <property type="match status" value="1"/>
</dbReference>
<dbReference type="InterPro" id="IPR050716">
    <property type="entry name" value="MAGUK"/>
</dbReference>
<dbReference type="CDD" id="cd00071">
    <property type="entry name" value="GMPK"/>
    <property type="match status" value="1"/>
</dbReference>
<comment type="similarity">
    <text evidence="1">Belongs to the MAGUK family.</text>
</comment>
<evidence type="ECO:0000313" key="9">
    <source>
        <dbReference type="RefSeq" id="XP_034255618.1"/>
    </source>
</evidence>
<dbReference type="InterPro" id="IPR008144">
    <property type="entry name" value="Guanylate_kin-like_dom"/>
</dbReference>
<dbReference type="InterPro" id="IPR008145">
    <property type="entry name" value="GK/Ca_channel_bsu"/>
</dbReference>
<feature type="domain" description="L27" evidence="7">
    <location>
        <begin position="8"/>
        <end position="63"/>
    </location>
</feature>
<dbReference type="SUPFAM" id="SSF101288">
    <property type="entry name" value="L27 domain"/>
    <property type="match status" value="1"/>
</dbReference>
<evidence type="ECO:0000313" key="10">
    <source>
        <dbReference type="RefSeq" id="XP_034255619.1"/>
    </source>
</evidence>
<evidence type="ECO:0000313" key="12">
    <source>
        <dbReference type="RefSeq" id="XP_034255621.1"/>
    </source>
</evidence>
<dbReference type="InterPro" id="IPR004172">
    <property type="entry name" value="L27_dom"/>
</dbReference>
<dbReference type="GO" id="GO:0030054">
    <property type="term" value="C:cell junction"/>
    <property type="evidence" value="ECO:0007669"/>
    <property type="project" value="UniProtKB-ARBA"/>
</dbReference>
<dbReference type="SMART" id="SM00569">
    <property type="entry name" value="L27"/>
    <property type="match status" value="2"/>
</dbReference>
<evidence type="ECO:0000256" key="3">
    <source>
        <dbReference type="PROSITE-ProRule" id="PRU00192"/>
    </source>
</evidence>
<feature type="domain" description="PDZ" evidence="6">
    <location>
        <begin position="139"/>
        <end position="230"/>
    </location>
</feature>
<dbReference type="InterPro" id="IPR036034">
    <property type="entry name" value="PDZ_sf"/>
</dbReference>
<dbReference type="InterPro" id="IPR036028">
    <property type="entry name" value="SH3-like_dom_sf"/>
</dbReference>
<dbReference type="Pfam" id="PF02828">
    <property type="entry name" value="L27"/>
    <property type="match status" value="1"/>
</dbReference>
<dbReference type="RefSeq" id="XP_034255620.1">
    <property type="nucleotide sequence ID" value="XM_034399729.1"/>
</dbReference>
<evidence type="ECO:0000259" key="5">
    <source>
        <dbReference type="PROSITE" id="PS50052"/>
    </source>
</evidence>
<name>A0A6P9ABW5_THRPL</name>
<dbReference type="PROSITE" id="PS00856">
    <property type="entry name" value="GUANYLATE_KINASE_1"/>
    <property type="match status" value="1"/>
</dbReference>
<dbReference type="Pfam" id="PF07653">
    <property type="entry name" value="SH3_2"/>
    <property type="match status" value="1"/>
</dbReference>
<organism evidence="9">
    <name type="scientific">Thrips palmi</name>
    <name type="common">Melon thrips</name>
    <dbReference type="NCBI Taxonomy" id="161013"/>
    <lineage>
        <taxon>Eukaryota</taxon>
        <taxon>Metazoa</taxon>
        <taxon>Ecdysozoa</taxon>
        <taxon>Arthropoda</taxon>
        <taxon>Hexapoda</taxon>
        <taxon>Insecta</taxon>
        <taxon>Pterygota</taxon>
        <taxon>Neoptera</taxon>
        <taxon>Paraneoptera</taxon>
        <taxon>Thysanoptera</taxon>
        <taxon>Terebrantia</taxon>
        <taxon>Thripoidea</taxon>
        <taxon>Thripidae</taxon>
        <taxon>Thrips</taxon>
    </lineage>
</organism>
<dbReference type="Proteomes" id="UP000515158">
    <property type="component" value="Unplaced"/>
</dbReference>
<dbReference type="Pfam" id="PF00625">
    <property type="entry name" value="Guanylate_kin"/>
    <property type="match status" value="1"/>
</dbReference>
<dbReference type="PROSITE" id="PS50106">
    <property type="entry name" value="PDZ"/>
    <property type="match status" value="1"/>
</dbReference>
<dbReference type="Gene3D" id="3.40.50.300">
    <property type="entry name" value="P-loop containing nucleotide triphosphate hydrolases"/>
    <property type="match status" value="1"/>
</dbReference>
<dbReference type="CTD" id="36176"/>
<dbReference type="SUPFAM" id="SSF50156">
    <property type="entry name" value="PDZ domain-like"/>
    <property type="match status" value="1"/>
</dbReference>
<evidence type="ECO:0000259" key="6">
    <source>
        <dbReference type="PROSITE" id="PS50106"/>
    </source>
</evidence>
<evidence type="ECO:0000256" key="1">
    <source>
        <dbReference type="ARBA" id="ARBA00007014"/>
    </source>
</evidence>
<proteinExistence type="inferred from homology"/>
<dbReference type="Gene3D" id="2.30.42.10">
    <property type="match status" value="1"/>
</dbReference>
<dbReference type="InterPro" id="IPR001478">
    <property type="entry name" value="PDZ"/>
</dbReference>
<dbReference type="InterPro" id="IPR014775">
    <property type="entry name" value="L27_C"/>
</dbReference>
<feature type="domain" description="L27" evidence="7">
    <location>
        <begin position="68"/>
        <end position="122"/>
    </location>
</feature>
<evidence type="ECO:0000313" key="13">
    <source>
        <dbReference type="RefSeq" id="XP_034255622.1"/>
    </source>
</evidence>
<dbReference type="GeneID" id="117653809"/>
<dbReference type="FunFam" id="3.30.63.10:FF:000002">
    <property type="entry name" value="Guanylate kinase 1"/>
    <property type="match status" value="1"/>
</dbReference>
<evidence type="ECO:0000259" key="4">
    <source>
        <dbReference type="PROSITE" id="PS50002"/>
    </source>
</evidence>